<dbReference type="Gene3D" id="3.30.70.270">
    <property type="match status" value="1"/>
</dbReference>
<name>A0ABQ5GHS2_9ASTR</name>
<dbReference type="PANTHER" id="PTHR37984:SF5">
    <property type="entry name" value="PROTEIN NYNRIN-LIKE"/>
    <property type="match status" value="1"/>
</dbReference>
<gene>
    <name evidence="1" type="ORF">Tco_1041496</name>
</gene>
<accession>A0ABQ5GHS2</accession>
<proteinExistence type="predicted"/>
<dbReference type="EMBL" id="BQNB010018469">
    <property type="protein sequence ID" value="GJT74771.1"/>
    <property type="molecule type" value="Genomic_DNA"/>
</dbReference>
<dbReference type="InterPro" id="IPR043502">
    <property type="entry name" value="DNA/RNA_pol_sf"/>
</dbReference>
<dbReference type="Proteomes" id="UP001151760">
    <property type="component" value="Unassembled WGS sequence"/>
</dbReference>
<dbReference type="SUPFAM" id="SSF56672">
    <property type="entry name" value="DNA/RNA polymerases"/>
    <property type="match status" value="1"/>
</dbReference>
<evidence type="ECO:0000313" key="2">
    <source>
        <dbReference type="Proteomes" id="UP001151760"/>
    </source>
</evidence>
<keyword evidence="2" id="KW-1185">Reference proteome</keyword>
<reference evidence="1" key="2">
    <citation type="submission" date="2022-01" db="EMBL/GenBank/DDBJ databases">
        <authorList>
            <person name="Yamashiro T."/>
            <person name="Shiraishi A."/>
            <person name="Satake H."/>
            <person name="Nakayama K."/>
        </authorList>
    </citation>
    <scope>NUCLEOTIDE SEQUENCE</scope>
</reference>
<evidence type="ECO:0000313" key="1">
    <source>
        <dbReference type="EMBL" id="GJT74771.1"/>
    </source>
</evidence>
<dbReference type="InterPro" id="IPR050951">
    <property type="entry name" value="Retrovirus_Pol_polyprotein"/>
</dbReference>
<protein>
    <submittedName>
        <fullName evidence="1">Uncharacterized protein</fullName>
    </submittedName>
</protein>
<dbReference type="InterPro" id="IPR043128">
    <property type="entry name" value="Rev_trsase/Diguanyl_cyclase"/>
</dbReference>
<reference evidence="1" key="1">
    <citation type="journal article" date="2022" name="Int. J. Mol. Sci.">
        <title>Draft Genome of Tanacetum Coccineum: Genomic Comparison of Closely Related Tanacetum-Family Plants.</title>
        <authorList>
            <person name="Yamashiro T."/>
            <person name="Shiraishi A."/>
            <person name="Nakayama K."/>
            <person name="Satake H."/>
        </authorList>
    </citation>
    <scope>NUCLEOTIDE SEQUENCE</scope>
</reference>
<sequence length="324" mass="36752">MKTHLAVHNIKQRDGESTKAFVTQLKTRSLVEFLSTDLPTTYKGLMEKNYTWIDAKEIATNEAPNDYREGFDKFGKGPSWDNNIGRKKDKDRLYSTAIQKIGIVVSIIHAAIKFHTPYRINTVPSSYESNKIKEGEKKIKETIPEAKKDVLICVDAEEKVVVNDKYPEQTVTIGNLLSISLGKKLQDLLRSNVDVFVWNYADMTNEYKHIKPVKQKKRGLGPDYNEAACKEVYELTKNAGATYKILVDKVFNDQIKRNFKAYMDDMLNPKKCSFGVEESSFLGHLITKQGIRDNPSKVKAITDLEPPSTLKDVQSLNGKLAALR</sequence>
<organism evidence="1 2">
    <name type="scientific">Tanacetum coccineum</name>
    <dbReference type="NCBI Taxonomy" id="301880"/>
    <lineage>
        <taxon>Eukaryota</taxon>
        <taxon>Viridiplantae</taxon>
        <taxon>Streptophyta</taxon>
        <taxon>Embryophyta</taxon>
        <taxon>Tracheophyta</taxon>
        <taxon>Spermatophyta</taxon>
        <taxon>Magnoliopsida</taxon>
        <taxon>eudicotyledons</taxon>
        <taxon>Gunneridae</taxon>
        <taxon>Pentapetalae</taxon>
        <taxon>asterids</taxon>
        <taxon>campanulids</taxon>
        <taxon>Asterales</taxon>
        <taxon>Asteraceae</taxon>
        <taxon>Asteroideae</taxon>
        <taxon>Anthemideae</taxon>
        <taxon>Anthemidinae</taxon>
        <taxon>Tanacetum</taxon>
    </lineage>
</organism>
<dbReference type="PANTHER" id="PTHR37984">
    <property type="entry name" value="PROTEIN CBG26694"/>
    <property type="match status" value="1"/>
</dbReference>
<comment type="caution">
    <text evidence="1">The sequence shown here is derived from an EMBL/GenBank/DDBJ whole genome shotgun (WGS) entry which is preliminary data.</text>
</comment>